<feature type="transmembrane region" description="Helical" evidence="1">
    <location>
        <begin position="104"/>
        <end position="122"/>
    </location>
</feature>
<reference evidence="3" key="1">
    <citation type="submission" date="2020-05" db="EMBL/GenBank/DDBJ databases">
        <authorList>
            <person name="Chiriac C."/>
            <person name="Salcher M."/>
            <person name="Ghai R."/>
            <person name="Kavagutti S V."/>
        </authorList>
    </citation>
    <scope>NUCLEOTIDE SEQUENCE</scope>
</reference>
<keyword evidence="1" id="KW-0472">Membrane</keyword>
<evidence type="ECO:0000256" key="1">
    <source>
        <dbReference type="SAM" id="Phobius"/>
    </source>
</evidence>
<accession>A0A6J7ICB0</accession>
<feature type="transmembrane region" description="Helical" evidence="1">
    <location>
        <begin position="32"/>
        <end position="49"/>
    </location>
</feature>
<dbReference type="PANTHER" id="PTHR23523:SF2">
    <property type="entry name" value="2-NITROIMIDAZOLE TRANSPORTER"/>
    <property type="match status" value="1"/>
</dbReference>
<feature type="transmembrane region" description="Helical" evidence="1">
    <location>
        <begin position="163"/>
        <end position="184"/>
    </location>
</feature>
<dbReference type="InterPro" id="IPR036259">
    <property type="entry name" value="MFS_trans_sf"/>
</dbReference>
<evidence type="ECO:0000259" key="2">
    <source>
        <dbReference type="PROSITE" id="PS50850"/>
    </source>
</evidence>
<dbReference type="InterPro" id="IPR052524">
    <property type="entry name" value="MFS_Cyanate_Porter"/>
</dbReference>
<protein>
    <submittedName>
        <fullName evidence="3">Unannotated protein</fullName>
    </submittedName>
</protein>
<feature type="transmembrane region" description="Helical" evidence="1">
    <location>
        <begin position="196"/>
        <end position="214"/>
    </location>
</feature>
<feature type="domain" description="Major facilitator superfamily (MFS) profile" evidence="2">
    <location>
        <begin position="34"/>
        <end position="420"/>
    </location>
</feature>
<keyword evidence="1" id="KW-1133">Transmembrane helix</keyword>
<proteinExistence type="predicted"/>
<dbReference type="PROSITE" id="PS50850">
    <property type="entry name" value="MFS"/>
    <property type="match status" value="1"/>
</dbReference>
<organism evidence="3">
    <name type="scientific">freshwater metagenome</name>
    <dbReference type="NCBI Taxonomy" id="449393"/>
    <lineage>
        <taxon>unclassified sequences</taxon>
        <taxon>metagenomes</taxon>
        <taxon>ecological metagenomes</taxon>
    </lineage>
</organism>
<feature type="transmembrane region" description="Helical" evidence="1">
    <location>
        <begin position="240"/>
        <end position="263"/>
    </location>
</feature>
<dbReference type="Gene3D" id="1.20.1250.20">
    <property type="entry name" value="MFS general substrate transporter like domains"/>
    <property type="match status" value="2"/>
</dbReference>
<evidence type="ECO:0000313" key="3">
    <source>
        <dbReference type="EMBL" id="CAB4928014.1"/>
    </source>
</evidence>
<feature type="transmembrane region" description="Helical" evidence="1">
    <location>
        <begin position="128"/>
        <end position="151"/>
    </location>
</feature>
<dbReference type="GO" id="GO:0022857">
    <property type="term" value="F:transmembrane transporter activity"/>
    <property type="evidence" value="ECO:0007669"/>
    <property type="project" value="InterPro"/>
</dbReference>
<feature type="transmembrane region" description="Helical" evidence="1">
    <location>
        <begin position="396"/>
        <end position="415"/>
    </location>
</feature>
<feature type="transmembrane region" description="Helical" evidence="1">
    <location>
        <begin position="365"/>
        <end position="390"/>
    </location>
</feature>
<feature type="transmembrane region" description="Helical" evidence="1">
    <location>
        <begin position="69"/>
        <end position="92"/>
    </location>
</feature>
<dbReference type="EMBL" id="CAFBMR010000113">
    <property type="protein sequence ID" value="CAB4928014.1"/>
    <property type="molecule type" value="Genomic_DNA"/>
</dbReference>
<dbReference type="InterPro" id="IPR011701">
    <property type="entry name" value="MFS"/>
</dbReference>
<dbReference type="InterPro" id="IPR020846">
    <property type="entry name" value="MFS_dom"/>
</dbReference>
<dbReference type="AlphaFoldDB" id="A0A6J7ICB0"/>
<feature type="transmembrane region" description="Helical" evidence="1">
    <location>
        <begin position="275"/>
        <end position="294"/>
    </location>
</feature>
<feature type="transmembrane region" description="Helical" evidence="1">
    <location>
        <begin position="306"/>
        <end position="325"/>
    </location>
</feature>
<sequence length="422" mass="44540">MPIRSFDKFSIETGETSDVSLTGQPQRYASQALSAGFATTALIVLSLNLRPAIVSLPPLTTDIQRDLGWGNAAIGLITSIPILCMAILSPVVPRIAARWGRVPTTTGALVLILLGSGLKLFADTMPVLLPISAVFAGLGIAIGAGLAPAFVREWFPNRIGAMTGLYSAALIFGAAIGSAASVPLMHLTGSWAEAMASWSALAFASVLLWILVSLRQRRHDAAQPAAPPVIAKGLPWRSPLAWTLAGYLGLNAFIFYSLLAWMAPSFSERGWTQQNAGFLLALSSIAQMFGALVLPRFMNRFASRRTLFIMVMAMGIVGTVGVGFMPQIAPLVFISVQGIGIGGTFALGIALLSEYSATPADAARLTALTFLVSYILGALGPVLMGILLSAHHSWELLYGILGVLLICQLLLALPLKRGLTVS</sequence>
<dbReference type="Pfam" id="PF07690">
    <property type="entry name" value="MFS_1"/>
    <property type="match status" value="1"/>
</dbReference>
<dbReference type="PANTHER" id="PTHR23523">
    <property type="match status" value="1"/>
</dbReference>
<name>A0A6J7ICB0_9ZZZZ</name>
<feature type="transmembrane region" description="Helical" evidence="1">
    <location>
        <begin position="331"/>
        <end position="353"/>
    </location>
</feature>
<gene>
    <name evidence="3" type="ORF">UFOPK3610_01783</name>
</gene>
<dbReference type="SUPFAM" id="SSF103473">
    <property type="entry name" value="MFS general substrate transporter"/>
    <property type="match status" value="1"/>
</dbReference>
<keyword evidence="1" id="KW-0812">Transmembrane</keyword>